<dbReference type="GO" id="GO:0001881">
    <property type="term" value="P:receptor recycling"/>
    <property type="evidence" value="ECO:0007669"/>
    <property type="project" value="TreeGrafter"/>
</dbReference>
<dbReference type="GO" id="GO:0042147">
    <property type="term" value="P:retrograde transport, endosome to Golgi"/>
    <property type="evidence" value="ECO:0007669"/>
    <property type="project" value="TreeGrafter"/>
</dbReference>
<dbReference type="GO" id="GO:0055037">
    <property type="term" value="C:recycling endosome"/>
    <property type="evidence" value="ECO:0007669"/>
    <property type="project" value="TreeGrafter"/>
</dbReference>
<dbReference type="InterPro" id="IPR045188">
    <property type="entry name" value="Boi1/Boi2-like"/>
</dbReference>
<sequence length="180" mass="20803">MDHILSGWLYKLSSPNKFKSSKWQSRYFVLLDTELRYYQNEHSVDTSSTINLRDVSSVIKTSYFNHNYCFKLETNNGYKKRNSKCLKTWTMECHSENELNIWLAAINLRLSNLKHTSHIIKSKKSTISRRRGIVLEPLELESMPVLDHHVLSSASSKESVLSSPLETLTNLSSKMTSQNS</sequence>
<dbReference type="GO" id="GO:0007032">
    <property type="term" value="P:endosome organization"/>
    <property type="evidence" value="ECO:0007669"/>
    <property type="project" value="TreeGrafter"/>
</dbReference>
<evidence type="ECO:0000313" key="4">
    <source>
        <dbReference type="Proteomes" id="UP000253551"/>
    </source>
</evidence>
<dbReference type="GO" id="GO:0005802">
    <property type="term" value="C:trans-Golgi network"/>
    <property type="evidence" value="ECO:0007669"/>
    <property type="project" value="TreeGrafter"/>
</dbReference>
<dbReference type="Gene3D" id="2.30.29.30">
    <property type="entry name" value="Pleckstrin-homology domain (PH domain)/Phosphotyrosine-binding domain (PTB)"/>
    <property type="match status" value="1"/>
</dbReference>
<comment type="caution">
    <text evidence="3">The sequence shown here is derived from an EMBL/GenBank/DDBJ whole genome shotgun (WGS) entry which is preliminary data.</text>
</comment>
<keyword evidence="1" id="KW-0597">Phosphoprotein</keyword>
<feature type="non-terminal residue" evidence="3">
    <location>
        <position position="180"/>
    </location>
</feature>
<evidence type="ECO:0000259" key="2">
    <source>
        <dbReference type="PROSITE" id="PS50003"/>
    </source>
</evidence>
<protein>
    <recommendedName>
        <fullName evidence="2">PH domain-containing protein</fullName>
    </recommendedName>
</protein>
<dbReference type="OrthoDB" id="185175at2759"/>
<evidence type="ECO:0000256" key="1">
    <source>
        <dbReference type="ARBA" id="ARBA00022553"/>
    </source>
</evidence>
<gene>
    <name evidence="3" type="ORF">CU098_011099</name>
</gene>
<feature type="domain" description="PH" evidence="2">
    <location>
        <begin position="2"/>
        <end position="111"/>
    </location>
</feature>
<dbReference type="GO" id="GO:0005829">
    <property type="term" value="C:cytosol"/>
    <property type="evidence" value="ECO:0007669"/>
    <property type="project" value="GOC"/>
</dbReference>
<dbReference type="Pfam" id="PF00169">
    <property type="entry name" value="PH"/>
    <property type="match status" value="1"/>
</dbReference>
<dbReference type="AlphaFoldDB" id="A0A367KIM7"/>
<dbReference type="SMART" id="SM00233">
    <property type="entry name" value="PH"/>
    <property type="match status" value="1"/>
</dbReference>
<dbReference type="PANTHER" id="PTHR22902:SF27">
    <property type="entry name" value="PLECKSTRIN HOMOLOGY DOMAIN-CONTAINING FAMILY A MEMBER 3"/>
    <property type="match status" value="1"/>
</dbReference>
<proteinExistence type="predicted"/>
<evidence type="ECO:0000313" key="3">
    <source>
        <dbReference type="EMBL" id="RCI01702.1"/>
    </source>
</evidence>
<dbReference type="PANTHER" id="PTHR22902">
    <property type="entry name" value="SESQUIPEDALIAN"/>
    <property type="match status" value="1"/>
</dbReference>
<dbReference type="EMBL" id="PJQM01001703">
    <property type="protein sequence ID" value="RCI01702.1"/>
    <property type="molecule type" value="Genomic_DNA"/>
</dbReference>
<dbReference type="PROSITE" id="PS50003">
    <property type="entry name" value="PH_DOMAIN"/>
    <property type="match status" value="1"/>
</dbReference>
<keyword evidence="4" id="KW-1185">Reference proteome</keyword>
<dbReference type="InterPro" id="IPR011993">
    <property type="entry name" value="PH-like_dom_sf"/>
</dbReference>
<reference evidence="3 4" key="1">
    <citation type="journal article" date="2018" name="G3 (Bethesda)">
        <title>Phylogenetic and Phylogenomic Definition of Rhizopus Species.</title>
        <authorList>
            <person name="Gryganskyi A.P."/>
            <person name="Golan J."/>
            <person name="Dolatabadi S."/>
            <person name="Mondo S."/>
            <person name="Robb S."/>
            <person name="Idnurm A."/>
            <person name="Muszewska A."/>
            <person name="Steczkiewicz K."/>
            <person name="Masonjones S."/>
            <person name="Liao H.L."/>
            <person name="Gajdeczka M.T."/>
            <person name="Anike F."/>
            <person name="Vuek A."/>
            <person name="Anishchenko I.M."/>
            <person name="Voigt K."/>
            <person name="de Hoog G.S."/>
            <person name="Smith M.E."/>
            <person name="Heitman J."/>
            <person name="Vilgalys R."/>
            <person name="Stajich J.E."/>
        </authorList>
    </citation>
    <scope>NUCLEOTIDE SEQUENCE [LARGE SCALE GENOMIC DNA]</scope>
    <source>
        <strain evidence="3 4">LSU 92-RS-03</strain>
    </source>
</reference>
<dbReference type="GO" id="GO:0005769">
    <property type="term" value="C:early endosome"/>
    <property type="evidence" value="ECO:0007669"/>
    <property type="project" value="TreeGrafter"/>
</dbReference>
<name>A0A367KIM7_RHIST</name>
<dbReference type="InterPro" id="IPR001849">
    <property type="entry name" value="PH_domain"/>
</dbReference>
<accession>A0A367KIM7</accession>
<dbReference type="SUPFAM" id="SSF50729">
    <property type="entry name" value="PH domain-like"/>
    <property type="match status" value="1"/>
</dbReference>
<dbReference type="Proteomes" id="UP000253551">
    <property type="component" value="Unassembled WGS sequence"/>
</dbReference>
<organism evidence="3 4">
    <name type="scientific">Rhizopus stolonifer</name>
    <name type="common">Rhizopus nigricans</name>
    <dbReference type="NCBI Taxonomy" id="4846"/>
    <lineage>
        <taxon>Eukaryota</taxon>
        <taxon>Fungi</taxon>
        <taxon>Fungi incertae sedis</taxon>
        <taxon>Mucoromycota</taxon>
        <taxon>Mucoromycotina</taxon>
        <taxon>Mucoromycetes</taxon>
        <taxon>Mucorales</taxon>
        <taxon>Mucorineae</taxon>
        <taxon>Rhizopodaceae</taxon>
        <taxon>Rhizopus</taxon>
    </lineage>
</organism>